<dbReference type="EMBL" id="APBN01000005">
    <property type="protein sequence ID" value="EMT52166.1"/>
    <property type="molecule type" value="Genomic_DNA"/>
</dbReference>
<gene>
    <name evidence="2" type="ORF">I532_15023</name>
</gene>
<name>M8DYS5_9BACL</name>
<sequence>MPVVKCSVANCEYWSEGNNCNADMIMVEIDAHADANFKEEFAGEYGHDSEHKDKADTSSQTCCHTFKPKKTAKK</sequence>
<proteinExistence type="predicted"/>
<dbReference type="InterPro" id="IPR011437">
    <property type="entry name" value="DUF1540"/>
</dbReference>
<evidence type="ECO:0000313" key="2">
    <source>
        <dbReference type="EMBL" id="EMT52166.1"/>
    </source>
</evidence>
<keyword evidence="3" id="KW-1185">Reference proteome</keyword>
<reference evidence="2 3" key="1">
    <citation type="submission" date="2013-03" db="EMBL/GenBank/DDBJ databases">
        <title>Assembly of a new bacterial strain Brevibacillus borstelensis AK1.</title>
        <authorList>
            <person name="Rajan I."/>
            <person name="PoliReddy D."/>
            <person name="Sugumar T."/>
            <person name="Rathinam K."/>
            <person name="Alqarawi S."/>
            <person name="Khalil A.B."/>
            <person name="Sivakumar N."/>
        </authorList>
    </citation>
    <scope>NUCLEOTIDE SEQUENCE [LARGE SCALE GENOMIC DNA]</scope>
    <source>
        <strain evidence="2 3">AK1</strain>
    </source>
</reference>
<dbReference type="OrthoDB" id="1681234at2"/>
<evidence type="ECO:0000259" key="1">
    <source>
        <dbReference type="Pfam" id="PF07561"/>
    </source>
</evidence>
<accession>M8DYS5</accession>
<organism evidence="2 3">
    <name type="scientific">Brevibacillus borstelensis AK1</name>
    <dbReference type="NCBI Taxonomy" id="1300222"/>
    <lineage>
        <taxon>Bacteria</taxon>
        <taxon>Bacillati</taxon>
        <taxon>Bacillota</taxon>
        <taxon>Bacilli</taxon>
        <taxon>Bacillales</taxon>
        <taxon>Paenibacillaceae</taxon>
        <taxon>Brevibacillus</taxon>
    </lineage>
</organism>
<dbReference type="Proteomes" id="UP000012081">
    <property type="component" value="Unassembled WGS sequence"/>
</dbReference>
<dbReference type="PATRIC" id="fig|1300222.3.peg.3142"/>
<feature type="domain" description="DUF1540" evidence="1">
    <location>
        <begin position="4"/>
        <end position="66"/>
    </location>
</feature>
<dbReference type="AlphaFoldDB" id="M8DYS5"/>
<protein>
    <recommendedName>
        <fullName evidence="1">DUF1540 domain-containing protein</fullName>
    </recommendedName>
</protein>
<dbReference type="STRING" id="1300222.I532_15023"/>
<dbReference type="GeneID" id="89498731"/>
<dbReference type="Pfam" id="PF07561">
    <property type="entry name" value="DUF1540"/>
    <property type="match status" value="1"/>
</dbReference>
<evidence type="ECO:0000313" key="3">
    <source>
        <dbReference type="Proteomes" id="UP000012081"/>
    </source>
</evidence>
<comment type="caution">
    <text evidence="2">The sequence shown here is derived from an EMBL/GenBank/DDBJ whole genome shotgun (WGS) entry which is preliminary data.</text>
</comment>
<dbReference type="RefSeq" id="WP_003389218.1">
    <property type="nucleotide sequence ID" value="NZ_APBN01000005.1"/>
</dbReference>